<sequence>MSEITSYPFDDMSTTSKSLTTFLDEQWQQHTALFLNNSDSHTTLLQAIANVIPGMGGKASELASALENYHNQYASHYQALHDLASMIDTAAQSMGLEDKLIANGFEGNQS</sequence>
<evidence type="ECO:0000313" key="1">
    <source>
        <dbReference type="EMBL" id="GCE14584.1"/>
    </source>
</evidence>
<evidence type="ECO:0008006" key="3">
    <source>
        <dbReference type="Google" id="ProtNLM"/>
    </source>
</evidence>
<keyword evidence="2" id="KW-1185">Reference proteome</keyword>
<gene>
    <name evidence="1" type="ORF">KTT_44430</name>
</gene>
<name>A0A402A608_9CHLR</name>
<dbReference type="AlphaFoldDB" id="A0A402A608"/>
<proteinExistence type="predicted"/>
<organism evidence="1 2">
    <name type="scientific">Tengunoibacter tsumagoiensis</name>
    <dbReference type="NCBI Taxonomy" id="2014871"/>
    <lineage>
        <taxon>Bacteria</taxon>
        <taxon>Bacillati</taxon>
        <taxon>Chloroflexota</taxon>
        <taxon>Ktedonobacteria</taxon>
        <taxon>Ktedonobacterales</taxon>
        <taxon>Dictyobacteraceae</taxon>
        <taxon>Tengunoibacter</taxon>
    </lineage>
</organism>
<accession>A0A402A608</accession>
<protein>
    <recommendedName>
        <fullName evidence="3">PE domain-containing protein</fullName>
    </recommendedName>
</protein>
<dbReference type="Proteomes" id="UP000287352">
    <property type="component" value="Unassembled WGS sequence"/>
</dbReference>
<comment type="caution">
    <text evidence="1">The sequence shown here is derived from an EMBL/GenBank/DDBJ whole genome shotgun (WGS) entry which is preliminary data.</text>
</comment>
<reference evidence="2" key="1">
    <citation type="submission" date="2018-12" db="EMBL/GenBank/DDBJ databases">
        <title>Tengunoibacter tsumagoiensis gen. nov., sp. nov., Dictyobacter kobayashii sp. nov., D. alpinus sp. nov., and D. joshuensis sp. nov. and description of Dictyobacteraceae fam. nov. within the order Ktedonobacterales isolated from Tengu-no-mugimeshi.</title>
        <authorList>
            <person name="Wang C.M."/>
            <person name="Zheng Y."/>
            <person name="Sakai Y."/>
            <person name="Toyoda A."/>
            <person name="Minakuchi Y."/>
            <person name="Abe K."/>
            <person name="Yokota A."/>
            <person name="Yabe S."/>
        </authorList>
    </citation>
    <scope>NUCLEOTIDE SEQUENCE [LARGE SCALE GENOMIC DNA]</scope>
    <source>
        <strain evidence="2">Uno3</strain>
    </source>
</reference>
<dbReference type="RefSeq" id="WP_126582140.1">
    <property type="nucleotide sequence ID" value="NZ_BIFR01000002.1"/>
</dbReference>
<dbReference type="EMBL" id="BIFR01000002">
    <property type="protein sequence ID" value="GCE14584.1"/>
    <property type="molecule type" value="Genomic_DNA"/>
</dbReference>
<evidence type="ECO:0000313" key="2">
    <source>
        <dbReference type="Proteomes" id="UP000287352"/>
    </source>
</evidence>